<keyword evidence="2" id="KW-1185">Reference proteome</keyword>
<evidence type="ECO:0000313" key="1">
    <source>
        <dbReference type="EMBL" id="SFZ80009.1"/>
    </source>
</evidence>
<dbReference type="EMBL" id="LT634361">
    <property type="protein sequence ID" value="SFZ80009.1"/>
    <property type="molecule type" value="Genomic_DNA"/>
</dbReference>
<accession>A0A2H1E5R0</accession>
<dbReference type="KEGG" id="tmar:MARIT_0088"/>
<proteinExistence type="predicted"/>
<dbReference type="AlphaFoldDB" id="A0A2H1E5R0"/>
<protein>
    <submittedName>
        <fullName evidence="1">Uncharacterized protein</fullName>
    </submittedName>
</protein>
<dbReference type="RefSeq" id="WP_100210492.1">
    <property type="nucleotide sequence ID" value="NZ_CP138495.1"/>
</dbReference>
<dbReference type="Proteomes" id="UP000231564">
    <property type="component" value="Chromosome MARIT"/>
</dbReference>
<reference evidence="1 2" key="1">
    <citation type="submission" date="2016-11" db="EMBL/GenBank/DDBJ databases">
        <authorList>
            <person name="Jaros S."/>
            <person name="Januszkiewicz K."/>
            <person name="Wedrychowicz H."/>
        </authorList>
    </citation>
    <scope>NUCLEOTIDE SEQUENCE [LARGE SCALE GENOMIC DNA]</scope>
    <source>
        <strain evidence="1">NCIMB 2154T</strain>
    </source>
</reference>
<organism evidence="1 2">
    <name type="scientific">Tenacibaculum maritimum NCIMB 2154</name>
    <dbReference type="NCBI Taxonomy" id="1349785"/>
    <lineage>
        <taxon>Bacteria</taxon>
        <taxon>Pseudomonadati</taxon>
        <taxon>Bacteroidota</taxon>
        <taxon>Flavobacteriia</taxon>
        <taxon>Flavobacteriales</taxon>
        <taxon>Flavobacteriaceae</taxon>
        <taxon>Tenacibaculum</taxon>
    </lineage>
</organism>
<evidence type="ECO:0000313" key="2">
    <source>
        <dbReference type="Proteomes" id="UP000231564"/>
    </source>
</evidence>
<name>A0A2H1E5R0_9FLAO</name>
<sequence length="188" mass="22687">MFFLDKITFFNETQTYLLKEKVFFNKTKKEDDFFGVMTENNEDCFFEFRKKNIPLEILKSMIEENNQLLLKFEDLEEIQYSYNLDYNLVNESNDLLKTIINKFNYKSDDGFLIINEEKKWCYYYGEDLYNSIKTPNTFEPYNLFIIGKDFESTFLNEVNKIEKFKIKLSSDNNIVTKKKSGVKEFIFL</sequence>
<dbReference type="GeneID" id="47721699"/>
<gene>
    <name evidence="1" type="ORF">MARIT_0088</name>
</gene>